<dbReference type="SUPFAM" id="SSF52499">
    <property type="entry name" value="Isochorismatase-like hydrolases"/>
    <property type="match status" value="1"/>
</dbReference>
<evidence type="ECO:0000313" key="2">
    <source>
        <dbReference type="EMBL" id="AGC44718.1"/>
    </source>
</evidence>
<sequence length="182" mass="19571">MPSFRLTQDQAALLVVDIQERLCGAMDHDVLDRMLARTSAAIEGARVLGLPVIVTEQYPQGLGPTHSLLRLKLGAFKAVEKLEFSAAVPDVLAALGTRKQVLVTGMETHICVFQTVRDLSERGFSPVLLADAVLSRSSEDRRVGLDLCRDAGAAVSTVESALFDLLGRAGTPEFKKISAAVR</sequence>
<dbReference type="Gene3D" id="3.40.50.850">
    <property type="entry name" value="Isochorismatase-like"/>
    <property type="match status" value="1"/>
</dbReference>
<organism evidence="2 3">
    <name type="scientific">Myxococcus stipitatus (strain DSM 14675 / JCM 12634 / Mx s8)</name>
    <dbReference type="NCBI Taxonomy" id="1278073"/>
    <lineage>
        <taxon>Bacteria</taxon>
        <taxon>Pseudomonadati</taxon>
        <taxon>Myxococcota</taxon>
        <taxon>Myxococcia</taxon>
        <taxon>Myxococcales</taxon>
        <taxon>Cystobacterineae</taxon>
        <taxon>Myxococcaceae</taxon>
        <taxon>Myxococcus</taxon>
    </lineage>
</organism>
<dbReference type="Pfam" id="PF00857">
    <property type="entry name" value="Isochorismatase"/>
    <property type="match status" value="1"/>
</dbReference>
<dbReference type="AlphaFoldDB" id="L7U9G5"/>
<name>L7U9G5_MYXSD</name>
<gene>
    <name evidence="2" type="ordered locus">MYSTI_03406</name>
</gene>
<accession>L7U9G5</accession>
<evidence type="ECO:0000259" key="1">
    <source>
        <dbReference type="Pfam" id="PF00857"/>
    </source>
</evidence>
<proteinExistence type="predicted"/>
<dbReference type="EMBL" id="CP004025">
    <property type="protein sequence ID" value="AGC44718.1"/>
    <property type="molecule type" value="Genomic_DNA"/>
</dbReference>
<dbReference type="Proteomes" id="UP000011131">
    <property type="component" value="Chromosome"/>
</dbReference>
<dbReference type="PANTHER" id="PTHR14119">
    <property type="entry name" value="HYDROLASE"/>
    <property type="match status" value="1"/>
</dbReference>
<dbReference type="eggNOG" id="COG1335">
    <property type="taxonomic scope" value="Bacteria"/>
</dbReference>
<dbReference type="OrthoDB" id="9796958at2"/>
<dbReference type="RefSeq" id="WP_015348979.1">
    <property type="nucleotide sequence ID" value="NC_020126.1"/>
</dbReference>
<evidence type="ECO:0000313" key="3">
    <source>
        <dbReference type="Proteomes" id="UP000011131"/>
    </source>
</evidence>
<dbReference type="PANTHER" id="PTHR14119:SF3">
    <property type="entry name" value="ISOCHORISMATASE DOMAIN-CONTAINING PROTEIN 2"/>
    <property type="match status" value="1"/>
</dbReference>
<protein>
    <submittedName>
        <fullName evidence="2">Isochorismatase</fullName>
    </submittedName>
</protein>
<dbReference type="InterPro" id="IPR036380">
    <property type="entry name" value="Isochorismatase-like_sf"/>
</dbReference>
<feature type="domain" description="Isochorismatase-like" evidence="1">
    <location>
        <begin position="11"/>
        <end position="159"/>
    </location>
</feature>
<dbReference type="STRING" id="1278073.MYSTI_03406"/>
<dbReference type="InterPro" id="IPR050993">
    <property type="entry name" value="Isochorismatase_domain"/>
</dbReference>
<dbReference type="InterPro" id="IPR000868">
    <property type="entry name" value="Isochorismatase-like_dom"/>
</dbReference>
<keyword evidence="3" id="KW-1185">Reference proteome</keyword>
<dbReference type="KEGG" id="msd:MYSTI_03406"/>
<dbReference type="PATRIC" id="fig|1278073.3.peg.3465"/>
<reference evidence="2 3" key="1">
    <citation type="journal article" date="2013" name="Genome Announc.">
        <title>Complete genome sequence of Myxococcus stipitatus strain DSM 14675, a fruiting myxobacterium.</title>
        <authorList>
            <person name="Huntley S."/>
            <person name="Kneip S."/>
            <person name="Treuner-Lange A."/>
            <person name="Sogaard-Andersen L."/>
        </authorList>
    </citation>
    <scope>NUCLEOTIDE SEQUENCE [LARGE SCALE GENOMIC DNA]</scope>
    <source>
        <strain evidence="3">DSM 14675 / JCM 12634 / Mx s8</strain>
    </source>
</reference>
<dbReference type="HOGENOM" id="CLU_066901_0_1_7"/>